<protein>
    <submittedName>
        <fullName evidence="1">Uncharacterized protein</fullName>
    </submittedName>
</protein>
<evidence type="ECO:0000313" key="1">
    <source>
        <dbReference type="EMBL" id="EHK73529.1"/>
    </source>
</evidence>
<name>H0GAZ1_RHIML</name>
<reference evidence="1 2" key="1">
    <citation type="journal article" date="2012" name="J. Bacteriol.">
        <title>Draft Genome Sequence of Sinorhizobium meliloti CCNWSX0020, a Nitrogen-Fixing Symbiont with Copper Tolerance Capability Isolated from Lead-Zinc Mine Tailings.</title>
        <authorList>
            <person name="Li Z."/>
            <person name="Ma Z."/>
            <person name="Hao X."/>
            <person name="Wei G."/>
        </authorList>
    </citation>
    <scope>NUCLEOTIDE SEQUENCE [LARGE SCALE GENOMIC DNA]</scope>
    <source>
        <strain evidence="1 2">CCNWSX0020</strain>
    </source>
</reference>
<dbReference type="EMBL" id="AGVV01000135">
    <property type="protein sequence ID" value="EHK73529.1"/>
    <property type="molecule type" value="Genomic_DNA"/>
</dbReference>
<dbReference type="AlphaFoldDB" id="H0GAZ1"/>
<organism evidence="1 2">
    <name type="scientific">Sinorhizobium meliloti CCNWSX0020</name>
    <dbReference type="NCBI Taxonomy" id="1107881"/>
    <lineage>
        <taxon>Bacteria</taxon>
        <taxon>Pseudomonadati</taxon>
        <taxon>Pseudomonadota</taxon>
        <taxon>Alphaproteobacteria</taxon>
        <taxon>Hyphomicrobiales</taxon>
        <taxon>Rhizobiaceae</taxon>
        <taxon>Sinorhizobium/Ensifer group</taxon>
        <taxon>Sinorhizobium</taxon>
    </lineage>
</organism>
<evidence type="ECO:0000313" key="2">
    <source>
        <dbReference type="Proteomes" id="UP000004038"/>
    </source>
</evidence>
<proteinExistence type="predicted"/>
<sequence length="134" mass="14979">MATFISDYFDVDAALFESYGALNSIVNDLPLFIDPFLLFYSEKPEYIALHEAIITYFVFLRDRAAAGPVSEGELRNWCCFKEVRQNPLGFSVSGNGGAGLGMDFARNLHANLNVIFPDFGKRRSPKAATWRKSA</sequence>
<accession>H0GAZ1</accession>
<dbReference type="Proteomes" id="UP000004038">
    <property type="component" value="Unassembled WGS sequence"/>
</dbReference>
<dbReference type="RefSeq" id="WP_003537196.1">
    <property type="nucleotide sequence ID" value="NZ_AGVV01000135.1"/>
</dbReference>
<gene>
    <name evidence="1" type="ORF">SM0020_33518</name>
</gene>